<gene>
    <name evidence="2" type="ORF">EV702DRAFT_1198298</name>
</gene>
<feature type="region of interest" description="Disordered" evidence="1">
    <location>
        <begin position="138"/>
        <end position="276"/>
    </location>
</feature>
<feature type="compositionally biased region" description="Low complexity" evidence="1">
    <location>
        <begin position="248"/>
        <end position="257"/>
    </location>
</feature>
<feature type="compositionally biased region" description="Basic residues" evidence="1">
    <location>
        <begin position="838"/>
        <end position="856"/>
    </location>
</feature>
<feature type="compositionally biased region" description="Polar residues" evidence="1">
    <location>
        <begin position="744"/>
        <end position="775"/>
    </location>
</feature>
<proteinExistence type="predicted"/>
<feature type="compositionally biased region" description="Low complexity" evidence="1">
    <location>
        <begin position="811"/>
        <end position="821"/>
    </location>
</feature>
<feature type="compositionally biased region" description="Basic and acidic residues" evidence="1">
    <location>
        <begin position="177"/>
        <end position="196"/>
    </location>
</feature>
<protein>
    <submittedName>
        <fullName evidence="2">Uncharacterized protein</fullName>
    </submittedName>
</protein>
<evidence type="ECO:0000256" key="1">
    <source>
        <dbReference type="SAM" id="MobiDB-lite"/>
    </source>
</evidence>
<feature type="compositionally biased region" description="Acidic residues" evidence="1">
    <location>
        <begin position="49"/>
        <end position="59"/>
    </location>
</feature>
<reference evidence="2" key="1">
    <citation type="journal article" date="2020" name="New Phytol.">
        <title>Comparative genomics reveals dynamic genome evolution in host specialist ectomycorrhizal fungi.</title>
        <authorList>
            <person name="Lofgren L.A."/>
            <person name="Nguyen N.H."/>
            <person name="Vilgalys R."/>
            <person name="Ruytinx J."/>
            <person name="Liao H.L."/>
            <person name="Branco S."/>
            <person name="Kuo A."/>
            <person name="LaButti K."/>
            <person name="Lipzen A."/>
            <person name="Andreopoulos W."/>
            <person name="Pangilinan J."/>
            <person name="Riley R."/>
            <person name="Hundley H."/>
            <person name="Na H."/>
            <person name="Barry K."/>
            <person name="Grigoriev I.V."/>
            <person name="Stajich J.E."/>
            <person name="Kennedy P.G."/>
        </authorList>
    </citation>
    <scope>NUCLEOTIDE SEQUENCE</scope>
    <source>
        <strain evidence="2">DOB743</strain>
    </source>
</reference>
<feature type="compositionally biased region" description="Basic and acidic residues" evidence="1">
    <location>
        <begin position="706"/>
        <end position="723"/>
    </location>
</feature>
<dbReference type="EMBL" id="JABBWD010000027">
    <property type="protein sequence ID" value="KAG1776277.1"/>
    <property type="molecule type" value="Genomic_DNA"/>
</dbReference>
<feature type="region of interest" description="Disordered" evidence="1">
    <location>
        <begin position="628"/>
        <end position="652"/>
    </location>
</feature>
<feature type="compositionally biased region" description="Polar residues" evidence="1">
    <location>
        <begin position="825"/>
        <end position="835"/>
    </location>
</feature>
<dbReference type="AlphaFoldDB" id="A0A9P6ZU77"/>
<organism evidence="2 3">
    <name type="scientific">Suillus placidus</name>
    <dbReference type="NCBI Taxonomy" id="48579"/>
    <lineage>
        <taxon>Eukaryota</taxon>
        <taxon>Fungi</taxon>
        <taxon>Dikarya</taxon>
        <taxon>Basidiomycota</taxon>
        <taxon>Agaricomycotina</taxon>
        <taxon>Agaricomycetes</taxon>
        <taxon>Agaricomycetidae</taxon>
        <taxon>Boletales</taxon>
        <taxon>Suillineae</taxon>
        <taxon>Suillaceae</taxon>
        <taxon>Suillus</taxon>
    </lineage>
</organism>
<evidence type="ECO:0000313" key="3">
    <source>
        <dbReference type="Proteomes" id="UP000714275"/>
    </source>
</evidence>
<evidence type="ECO:0000313" key="2">
    <source>
        <dbReference type="EMBL" id="KAG1776277.1"/>
    </source>
</evidence>
<sequence length="977" mass="107294">MSSVPLCLMNARLAARQRTFILSLMQTSSRQPRKCPRPHRHAGAKSVMVDDDNDDDDPQESSITRHCPPPKPRPLARSKCSGPMTSSAEEEIFEASFSRRSSMIQNTPDVATDQQSPHKEISANIQDGNVETTPALVTEAHSTTASKDPNPASEIPSNDPNDGTSATPTESHNTGHGSKDHGKDTSAARAESHSADDGGNNSATPATGHPRRSCGVKSYAPDRNDGEESSPSDSDWGANQEQRKKAQRAAVDAAANNGDDDEGSPATNPPSPSWLTATQKQKSKVMADINENIDSKDEDDEEDFELGKNTLEAARVLRKEYGKSVRTILIEAGLTMKATRKESLWNQHQTWFAATCPPPKGVLGAVSPADLKAWKVKQQAHYKAHPHSDPQHASVWKEILENWDRAVAGSTEDLTSQSAAGLMMAVRDAFTKLAAYWHRTHGIHIAGVAIFPGDEEAGRQASGLFAGSDMVKALINSHQLDIKRWLDELTTILKYKDLEAAHAEGKTFSLLPPSSTTLNGTLLCNGKPARDRNRKVAPMMISEKFAEAGHPLKTSNSRWLTMLDILYAEKLCIHDWPAGVPPPGPDFDLKALSASQLHALVAPYLRIHLGALYEAELGLDDNDNDSEAEAAKAKKHKCKSKKSGDKGRKKGPIVEEPSVVLHISRWPESDILAFEMQASNACLIPLVIDTDGRVVRPLQDLEKFIKDLPPDDTPRHRTNEVIKKPAISNPAASRSTKEALRSTIGASRSTMGASRFNNAAPSSNREASRSRQYTNRAIHEDLPPSSPPQEAPRSCHPTNRVFDDLPPSSPSTPSSQFSSPPLILRSSTPVPTSDYSHVRSRSRYKPSHNGALRHQHAYNDVMPTYNPDIHKRTRPHYESAQETEDLEREMVEERRRVRVYDNSRIHSGWAESQIISTSRSRLPSCSSVVPTSCAGSSVVPISRASSSQHRHYPTVRSSCIRPASPDRRLIIEEDEYY</sequence>
<feature type="region of interest" description="Disordered" evidence="1">
    <location>
        <begin position="706"/>
        <end position="889"/>
    </location>
</feature>
<feature type="compositionally biased region" description="Basic residues" evidence="1">
    <location>
        <begin position="31"/>
        <end position="43"/>
    </location>
</feature>
<feature type="compositionally biased region" description="Polar residues" evidence="1">
    <location>
        <begin position="231"/>
        <end position="240"/>
    </location>
</feature>
<keyword evidence="3" id="KW-1185">Reference proteome</keyword>
<name>A0A9P6ZU77_9AGAM</name>
<feature type="region of interest" description="Disordered" evidence="1">
    <location>
        <begin position="27"/>
        <end position="91"/>
    </location>
</feature>
<feature type="compositionally biased region" description="Polar residues" evidence="1">
    <location>
        <begin position="155"/>
        <end position="176"/>
    </location>
</feature>
<comment type="caution">
    <text evidence="2">The sequence shown here is derived from an EMBL/GenBank/DDBJ whole genome shotgun (WGS) entry which is preliminary data.</text>
</comment>
<dbReference type="Proteomes" id="UP000714275">
    <property type="component" value="Unassembled WGS sequence"/>
</dbReference>
<dbReference type="OrthoDB" id="2673524at2759"/>
<feature type="compositionally biased region" description="Basic residues" evidence="1">
    <location>
        <begin position="633"/>
        <end position="651"/>
    </location>
</feature>
<accession>A0A9P6ZU77</accession>